<protein>
    <submittedName>
        <fullName evidence="1">Uncharacterized protein</fullName>
    </submittedName>
</protein>
<dbReference type="InterPro" id="IPR013783">
    <property type="entry name" value="Ig-like_fold"/>
</dbReference>
<dbReference type="SUPFAM" id="SSF49373">
    <property type="entry name" value="Invasin/intimin cell-adhesion fragments"/>
    <property type="match status" value="1"/>
</dbReference>
<dbReference type="InterPro" id="IPR017868">
    <property type="entry name" value="Filamin/ABP280_repeat-like"/>
</dbReference>
<dbReference type="PROSITE" id="PS50194">
    <property type="entry name" value="FILAMIN_REPEAT"/>
    <property type="match status" value="1"/>
</dbReference>
<reference evidence="1 2" key="1">
    <citation type="submission" date="2017-07" db="EMBL/GenBank/DDBJ databases">
        <title>Tamlnaduibacter salinus (Mi-7) genome sequencing.</title>
        <authorList>
            <person name="Verma A."/>
            <person name="Krishnamurthi S."/>
        </authorList>
    </citation>
    <scope>NUCLEOTIDE SEQUENCE [LARGE SCALE GENOMIC DNA]</scope>
    <source>
        <strain evidence="1 2">Mi-7</strain>
    </source>
</reference>
<name>A0A2A2HZE3_9GAMM</name>
<dbReference type="Proteomes" id="UP000218332">
    <property type="component" value="Unassembled WGS sequence"/>
</dbReference>
<gene>
    <name evidence="1" type="ORF">CF392_14340</name>
</gene>
<dbReference type="EMBL" id="NMPM01000104">
    <property type="protein sequence ID" value="PAV24779.1"/>
    <property type="molecule type" value="Genomic_DNA"/>
</dbReference>
<proteinExistence type="predicted"/>
<keyword evidence="2" id="KW-1185">Reference proteome</keyword>
<evidence type="ECO:0000313" key="1">
    <source>
        <dbReference type="EMBL" id="PAV24779.1"/>
    </source>
</evidence>
<sequence length="1723" mass="187151">MVDPIELRLWAERDYKIDKGLTAGEQRDGKIIGSEGAGLQSDQKIIVYSEWLDSDGSALPEGLSDAAGAEYGLTGRLAKVVGADVLQAAGFGGGEMAEFPISPGRQTQVLQFSSDNANPEHFYIHVLGKARNAECEGASSCAGFDRTGADEGIGAPLDTRPRFITPFLTPHYDEEHHWLAYREYRRLLEEGKEVDEGEPEEPAVDPVRPMPTYTWNHRPEYQFSRYGLEIDAINRINTDPATGNDTSDDLYDTDTPVVGSSDDLIEVLYSLIGPEFDRLAPIDGGQDLILAVGEEETRIERGEDNTLRVDNLDHLAGLDPEDYLSMRLYLNQDAGNVLWEYAFWHMTMGVSDDSAIRGDNIVLVSADDPVVPVTANMIGYSVLDDDKKAEAPEFIQWHVVEGQATVTPATTELSDAGIATTEVSLTPNAGNKVVLEARLFGEEESGTLSEDLLVIPGKPASISLSQSGSASIKGVGEVKVDATVRDRSGNLVEDGTGVFFRENGHITLTSYEGLTRDGQVQATIVGGATAGSYPLFARSGEAEQSISVDVSSLSVALEGMPNKFAAGQTYDLVAKLSGGGGSHKDLFVDIGSDGGQIVDRDLVSDENGRTRFRFVAPREPGDYQLGIRADVNDPVLFPFSVDAQTGGGASTESYSLISGVGTASSMQVDSPVNGSVPLPVDAERDVQISGTPGVAWSLSLDDVHWANRNPVYFTRFANPRWGEQRNVSANYASLSRVSTEHPGIFGMRFSEASYWRIQLDKLNALGNPAFNFWFKAEDDGNVLSVGDEGLTLTYQNGELVAELRTVADPITVTLPVPTAAPWKEVSVGIQSGSLYLAVDDEIDTSALPAGYGGFAQTSLGDTSVKLGHRGSVESGNGVRGSIAGSRLYDWSAPALVQLDKTSGVLDSQGQGSAKLSLSPHAQQSRVSLAAVTVGMNDSTVGRSAVNVLSDQALQGFAGTYLDTLGDTSTSANDLIADVLAAQVFPEPGNGAVGMAQRFAVKPADQAAKKNVMANMAWFTSQPRYQALADRIRTMQGFFAEDGREDLAIYATEYLQEAVIQAGNGNDMWATTMVTGMTVWAELESHRPDLADLVAQAIQNRKDFWTWMRVLSLPANGWVTDVIPVPRPQMTCDKVPPDVNAGTPLAFSAKPCRATAQQMAVFLETFLDVAPEIKNDPEYINYYVATLLQSLKTLPLEYKKLFTPIGPLAGANESHWSGVETAHAALPVYALRGLLVVIKQGLRKGAGAAPGNIVALLQGGTTSRFGPEEILGSIAYLTSRLQDSPACDEYCLEEQVSKTVVQDMAAWFAAIGFANKGVVNEKDIDRKACAIAGNGHGKANELVTTAAYHSLYEFGSQAGLDNPGRYEILLSDPRASEDIIKVGLMTRNATGDTVPYDGAPHQRKPDLVLAGDGLGERIWVETKSWRYDTAKNKRKYLNSDNRTLNGGIFRNWDGVRKTKSYTMAAQKQYFLDYAATRPNLKMDFWEQQPFEEFKPSEHVTWFQVWKNEKRTWKVLERHGNSYRLSKKKTATRSVANSWIDQSGIVRKTTPQFRALQRFLARAPRGMQSDAFRTSIGYPENQHDERHANGQIANNFSEIASSTIRPFNLQTFYAIEAGEGAVDTMTSAVIDQFGGGEFAQIQKKIASGEFDEADIDELREKIVEEVESLLGPLELLLVDVPGLSWLENKIADAILGDSVESARKTVAELEIPYGSVVLENFCEKP</sequence>
<accession>A0A2A2HZE3</accession>
<dbReference type="InterPro" id="IPR008964">
    <property type="entry name" value="Invasin/intimin_cell_adhesion"/>
</dbReference>
<organism evidence="1 2">
    <name type="scientific">Tamilnaduibacter salinus</name>
    <dbReference type="NCBI Taxonomy" id="1484056"/>
    <lineage>
        <taxon>Bacteria</taxon>
        <taxon>Pseudomonadati</taxon>
        <taxon>Pseudomonadota</taxon>
        <taxon>Gammaproteobacteria</taxon>
        <taxon>Pseudomonadales</taxon>
        <taxon>Marinobacteraceae</taxon>
        <taxon>Tamilnaduibacter</taxon>
    </lineage>
</organism>
<dbReference type="Gene3D" id="2.60.40.10">
    <property type="entry name" value="Immunoglobulins"/>
    <property type="match status" value="1"/>
</dbReference>
<evidence type="ECO:0000313" key="2">
    <source>
        <dbReference type="Proteomes" id="UP000218332"/>
    </source>
</evidence>
<comment type="caution">
    <text evidence="1">The sequence shown here is derived from an EMBL/GenBank/DDBJ whole genome shotgun (WGS) entry which is preliminary data.</text>
</comment>